<evidence type="ECO:0000256" key="8">
    <source>
        <dbReference type="ARBA" id="ARBA00022723"/>
    </source>
</evidence>
<keyword evidence="9" id="KW-0413">Isomerase</keyword>
<proteinExistence type="inferred from homology"/>
<evidence type="ECO:0000256" key="4">
    <source>
        <dbReference type="ARBA" id="ARBA00001947"/>
    </source>
</evidence>
<dbReference type="PROSITE" id="PS01085">
    <property type="entry name" value="RIBUL_P_3_EPIMER_1"/>
    <property type="match status" value="1"/>
</dbReference>
<organism evidence="10">
    <name type="scientific">marine metagenome</name>
    <dbReference type="NCBI Taxonomy" id="408172"/>
    <lineage>
        <taxon>unclassified sequences</taxon>
        <taxon>metagenomes</taxon>
        <taxon>ecological metagenomes</taxon>
    </lineage>
</organism>
<evidence type="ECO:0000256" key="7">
    <source>
        <dbReference type="ARBA" id="ARBA00013188"/>
    </source>
</evidence>
<dbReference type="PROSITE" id="PS01086">
    <property type="entry name" value="RIBUL_P_3_EPIMER_2"/>
    <property type="match status" value="1"/>
</dbReference>
<dbReference type="Gene3D" id="3.20.20.70">
    <property type="entry name" value="Aldolase class I"/>
    <property type="match status" value="1"/>
</dbReference>
<comment type="similarity">
    <text evidence="6">Belongs to the ribulose-phosphate 3-epimerase family.</text>
</comment>
<dbReference type="InterPro" id="IPR026019">
    <property type="entry name" value="Ribul_P_3_epim"/>
</dbReference>
<name>A0A382G0A7_9ZZZZ</name>
<dbReference type="GO" id="GO:0005975">
    <property type="term" value="P:carbohydrate metabolic process"/>
    <property type="evidence" value="ECO:0007669"/>
    <property type="project" value="InterPro"/>
</dbReference>
<evidence type="ECO:0000256" key="1">
    <source>
        <dbReference type="ARBA" id="ARBA00001782"/>
    </source>
</evidence>
<evidence type="ECO:0000256" key="9">
    <source>
        <dbReference type="ARBA" id="ARBA00023235"/>
    </source>
</evidence>
<comment type="catalytic activity">
    <reaction evidence="1">
        <text>D-ribulose 5-phosphate = D-xylulose 5-phosphate</text>
        <dbReference type="Rhea" id="RHEA:13677"/>
        <dbReference type="ChEBI" id="CHEBI:57737"/>
        <dbReference type="ChEBI" id="CHEBI:58121"/>
        <dbReference type="EC" id="5.1.3.1"/>
    </reaction>
</comment>
<dbReference type="FunFam" id="3.20.20.70:FF:000004">
    <property type="entry name" value="Ribulose-phosphate 3-epimerase"/>
    <property type="match status" value="1"/>
</dbReference>
<dbReference type="AlphaFoldDB" id="A0A382G0A7"/>
<comment type="cofactor">
    <cofactor evidence="3">
        <name>Co(2+)</name>
        <dbReference type="ChEBI" id="CHEBI:48828"/>
    </cofactor>
</comment>
<dbReference type="PANTHER" id="PTHR11749">
    <property type="entry name" value="RIBULOSE-5-PHOSPHATE-3-EPIMERASE"/>
    <property type="match status" value="1"/>
</dbReference>
<dbReference type="PIRSF" id="PIRSF001461">
    <property type="entry name" value="RPE"/>
    <property type="match status" value="1"/>
</dbReference>
<reference evidence="10" key="1">
    <citation type="submission" date="2018-05" db="EMBL/GenBank/DDBJ databases">
        <authorList>
            <person name="Lanie J.A."/>
            <person name="Ng W.-L."/>
            <person name="Kazmierczak K.M."/>
            <person name="Andrzejewski T.M."/>
            <person name="Davidsen T.M."/>
            <person name="Wayne K.J."/>
            <person name="Tettelin H."/>
            <person name="Glass J.I."/>
            <person name="Rusch D."/>
            <person name="Podicherti R."/>
            <person name="Tsui H.-C.T."/>
            <person name="Winkler M.E."/>
        </authorList>
    </citation>
    <scope>NUCLEOTIDE SEQUENCE</scope>
</reference>
<dbReference type="InterPro" id="IPR000056">
    <property type="entry name" value="Ribul_P_3_epim-like"/>
</dbReference>
<evidence type="ECO:0000313" key="10">
    <source>
        <dbReference type="EMBL" id="SVB68225.1"/>
    </source>
</evidence>
<evidence type="ECO:0000256" key="2">
    <source>
        <dbReference type="ARBA" id="ARBA00001936"/>
    </source>
</evidence>
<comment type="cofactor">
    <cofactor evidence="2">
        <name>Mn(2+)</name>
        <dbReference type="ChEBI" id="CHEBI:29035"/>
    </cofactor>
</comment>
<dbReference type="NCBIfam" id="NF004076">
    <property type="entry name" value="PRK05581.1-4"/>
    <property type="match status" value="1"/>
</dbReference>
<dbReference type="GO" id="GO:0046872">
    <property type="term" value="F:metal ion binding"/>
    <property type="evidence" value="ECO:0007669"/>
    <property type="project" value="UniProtKB-KW"/>
</dbReference>
<dbReference type="NCBIfam" id="TIGR01163">
    <property type="entry name" value="rpe"/>
    <property type="match status" value="1"/>
</dbReference>
<dbReference type="CDD" id="cd00429">
    <property type="entry name" value="RPE"/>
    <property type="match status" value="1"/>
</dbReference>
<dbReference type="EMBL" id="UINC01052654">
    <property type="protein sequence ID" value="SVB68225.1"/>
    <property type="molecule type" value="Genomic_DNA"/>
</dbReference>
<dbReference type="SUPFAM" id="SSF51366">
    <property type="entry name" value="Ribulose-phoshate binding barrel"/>
    <property type="match status" value="1"/>
</dbReference>
<dbReference type="InterPro" id="IPR013785">
    <property type="entry name" value="Aldolase_TIM"/>
</dbReference>
<dbReference type="InterPro" id="IPR011060">
    <property type="entry name" value="RibuloseP-bd_barrel"/>
</dbReference>
<evidence type="ECO:0000256" key="3">
    <source>
        <dbReference type="ARBA" id="ARBA00001941"/>
    </source>
</evidence>
<accession>A0A382G0A7</accession>
<sequence>MIKIAPSILSADFSDLRSALNLCDAGKADYIHIDVMDNHFVPNLTIGPAVVKSIRFVSKTYFDVHLMVTNPQGLLNAFAKAGANGITFHIEAVDNPGSLIDQIKSLKLEVGISLKPATPLEKITPFLDQIDRVLIMSVEPGFGGQKFIESSLDKIRQLNHILDQYRLQDRVEIEVDGGIKLENAQDVIG</sequence>
<evidence type="ECO:0000256" key="6">
    <source>
        <dbReference type="ARBA" id="ARBA00009541"/>
    </source>
</evidence>
<comment type="cofactor">
    <cofactor evidence="4">
        <name>Zn(2+)</name>
        <dbReference type="ChEBI" id="CHEBI:29105"/>
    </cofactor>
</comment>
<dbReference type="GO" id="GO:0005737">
    <property type="term" value="C:cytoplasm"/>
    <property type="evidence" value="ECO:0007669"/>
    <property type="project" value="UniProtKB-ARBA"/>
</dbReference>
<dbReference type="GO" id="GO:0006098">
    <property type="term" value="P:pentose-phosphate shunt"/>
    <property type="evidence" value="ECO:0007669"/>
    <property type="project" value="InterPro"/>
</dbReference>
<protein>
    <recommendedName>
        <fullName evidence="7">ribulose-phosphate 3-epimerase</fullName>
        <ecNumber evidence="7">5.1.3.1</ecNumber>
    </recommendedName>
</protein>
<gene>
    <name evidence="10" type="ORF">METZ01_LOCUS221079</name>
</gene>
<keyword evidence="8" id="KW-0479">Metal-binding</keyword>
<feature type="non-terminal residue" evidence="10">
    <location>
        <position position="189"/>
    </location>
</feature>
<comment type="cofactor">
    <cofactor evidence="5">
        <name>Fe(2+)</name>
        <dbReference type="ChEBI" id="CHEBI:29033"/>
    </cofactor>
</comment>
<dbReference type="Pfam" id="PF00834">
    <property type="entry name" value="Ribul_P_3_epim"/>
    <property type="match status" value="1"/>
</dbReference>
<dbReference type="GO" id="GO:0004750">
    <property type="term" value="F:D-ribulose-phosphate 3-epimerase activity"/>
    <property type="evidence" value="ECO:0007669"/>
    <property type="project" value="UniProtKB-EC"/>
</dbReference>
<evidence type="ECO:0000256" key="5">
    <source>
        <dbReference type="ARBA" id="ARBA00001954"/>
    </source>
</evidence>
<dbReference type="EC" id="5.1.3.1" evidence="7"/>